<sequence>MGTFSQNCTEWLQNVLLLLDGHTTYSNNLEALEFCRENHIHLLQLLAHTTYRLQLVDVAFFKPLQSYYVQAEDSWWRAHVGQAISAYDIAELVNAGYGKAATIGTAENTFKAPGI</sequence>
<name>A0ACB9TQM4_HOLOL</name>
<gene>
    <name evidence="1" type="ORF">MML48_2g00000696</name>
</gene>
<dbReference type="Proteomes" id="UP001056778">
    <property type="component" value="Chromosome 2"/>
</dbReference>
<evidence type="ECO:0000313" key="2">
    <source>
        <dbReference type="Proteomes" id="UP001056778"/>
    </source>
</evidence>
<keyword evidence="2" id="KW-1185">Reference proteome</keyword>
<keyword evidence="1" id="KW-0255">Endonuclease</keyword>
<dbReference type="EMBL" id="CM043016">
    <property type="protein sequence ID" value="KAI4469134.1"/>
    <property type="molecule type" value="Genomic_DNA"/>
</dbReference>
<keyword evidence="1" id="KW-0540">Nuclease</keyword>
<keyword evidence="1" id="KW-0378">Hydrolase</keyword>
<protein>
    <submittedName>
        <fullName evidence="1">Dde superfamily endonuclease</fullName>
    </submittedName>
</protein>
<proteinExistence type="predicted"/>
<comment type="caution">
    <text evidence="1">The sequence shown here is derived from an EMBL/GenBank/DDBJ whole genome shotgun (WGS) entry which is preliminary data.</text>
</comment>
<organism evidence="1 2">
    <name type="scientific">Holotrichia oblita</name>
    <name type="common">Chafer beetle</name>
    <dbReference type="NCBI Taxonomy" id="644536"/>
    <lineage>
        <taxon>Eukaryota</taxon>
        <taxon>Metazoa</taxon>
        <taxon>Ecdysozoa</taxon>
        <taxon>Arthropoda</taxon>
        <taxon>Hexapoda</taxon>
        <taxon>Insecta</taxon>
        <taxon>Pterygota</taxon>
        <taxon>Neoptera</taxon>
        <taxon>Endopterygota</taxon>
        <taxon>Coleoptera</taxon>
        <taxon>Polyphaga</taxon>
        <taxon>Scarabaeiformia</taxon>
        <taxon>Scarabaeidae</taxon>
        <taxon>Melolonthinae</taxon>
        <taxon>Holotrichia</taxon>
    </lineage>
</organism>
<reference evidence="1" key="1">
    <citation type="submission" date="2022-04" db="EMBL/GenBank/DDBJ databases">
        <title>Chromosome-scale genome assembly of Holotrichia oblita Faldermann.</title>
        <authorList>
            <person name="Rongchong L."/>
        </authorList>
    </citation>
    <scope>NUCLEOTIDE SEQUENCE</scope>
    <source>
        <strain evidence="1">81SQS9</strain>
    </source>
</reference>
<accession>A0ACB9TQM4</accession>
<evidence type="ECO:0000313" key="1">
    <source>
        <dbReference type="EMBL" id="KAI4469134.1"/>
    </source>
</evidence>